<feature type="binding site" evidence="8">
    <location>
        <position position="155"/>
    </location>
    <ligand>
        <name>(R)-pantoate</name>
        <dbReference type="ChEBI" id="CHEBI:15980"/>
    </ligand>
</feature>
<feature type="binding site" evidence="8">
    <location>
        <begin position="149"/>
        <end position="152"/>
    </location>
    <ligand>
        <name>ATP</name>
        <dbReference type="ChEBI" id="CHEBI:30616"/>
    </ligand>
</feature>
<dbReference type="PANTHER" id="PTHR21299:SF1">
    <property type="entry name" value="PANTOATE--BETA-ALANINE LIGASE"/>
    <property type="match status" value="1"/>
</dbReference>
<comment type="function">
    <text evidence="8">Catalyzes the condensation of pantoate with beta-alanine in an ATP-dependent reaction via a pantoyl-adenylate intermediate.</text>
</comment>
<evidence type="ECO:0000256" key="1">
    <source>
        <dbReference type="ARBA" id="ARBA00004990"/>
    </source>
</evidence>
<dbReference type="SUPFAM" id="SSF52374">
    <property type="entry name" value="Nucleotidylyl transferase"/>
    <property type="match status" value="1"/>
</dbReference>
<evidence type="ECO:0000313" key="10">
    <source>
        <dbReference type="Proteomes" id="UP001220610"/>
    </source>
</evidence>
<dbReference type="Gene3D" id="3.40.50.620">
    <property type="entry name" value="HUPs"/>
    <property type="match status" value="1"/>
</dbReference>
<proteinExistence type="inferred from homology"/>
<feature type="active site" description="Proton donor" evidence="8">
    <location>
        <position position="37"/>
    </location>
</feature>
<feature type="binding site" evidence="8">
    <location>
        <begin position="186"/>
        <end position="189"/>
    </location>
    <ligand>
        <name>ATP</name>
        <dbReference type="ChEBI" id="CHEBI:30616"/>
    </ligand>
</feature>
<comment type="pathway">
    <text evidence="1 8">Cofactor biosynthesis; (R)-pantothenate biosynthesis; (R)-pantothenate from (R)-pantoate and beta-alanine: step 1/1.</text>
</comment>
<dbReference type="PANTHER" id="PTHR21299">
    <property type="entry name" value="CYTIDYLATE KINASE/PANTOATE-BETA-ALANINE LIGASE"/>
    <property type="match status" value="1"/>
</dbReference>
<comment type="similarity">
    <text evidence="2 8">Belongs to the pantothenate synthetase family.</text>
</comment>
<protein>
    <recommendedName>
        <fullName evidence="8">Pantothenate synthetase</fullName>
        <shortName evidence="8">PS</shortName>
        <ecNumber evidence="8">6.3.2.1</ecNumber>
    </recommendedName>
    <alternativeName>
        <fullName evidence="8">Pantoate--beta-alanine ligase</fullName>
    </alternativeName>
    <alternativeName>
        <fullName evidence="8">Pantoate-activating enzyme</fullName>
    </alternativeName>
</protein>
<comment type="catalytic activity">
    <reaction evidence="7 8">
        <text>(R)-pantoate + beta-alanine + ATP = (R)-pantothenate + AMP + diphosphate + H(+)</text>
        <dbReference type="Rhea" id="RHEA:10912"/>
        <dbReference type="ChEBI" id="CHEBI:15378"/>
        <dbReference type="ChEBI" id="CHEBI:15980"/>
        <dbReference type="ChEBI" id="CHEBI:29032"/>
        <dbReference type="ChEBI" id="CHEBI:30616"/>
        <dbReference type="ChEBI" id="CHEBI:33019"/>
        <dbReference type="ChEBI" id="CHEBI:57966"/>
        <dbReference type="ChEBI" id="CHEBI:456215"/>
        <dbReference type="EC" id="6.3.2.1"/>
    </reaction>
</comment>
<dbReference type="GO" id="GO:0015940">
    <property type="term" value="P:pantothenate biosynthetic process"/>
    <property type="evidence" value="ECO:0007669"/>
    <property type="project" value="UniProtKB-UniRule"/>
</dbReference>
<sequence>MIILKQAARLQERLRQEREKGHRIGFVPTMGALHQGHLSLISTARSHTDITVCSIFVNPTQFNDPADFEKYPVTIEKDIDLLVSAGTDILFLPSVAEMYPDGWQDLEQYDLGYLETVLEGASRPGHFQGVCQVVSRLLRLVAPDQLFMGRKDYQQCMVVKRLLTIMQSNIELVPCPTLRQADGLAMSSRNMRLSPEDRQRATAIHQALDTLRQQLIPGPLQPLKEQAIRFLQDQGFRPDYVEIADADTLELVGQWDGRQPLVGLVAAFLGEIRLIDNMLLTIMR</sequence>
<evidence type="ECO:0000256" key="2">
    <source>
        <dbReference type="ARBA" id="ARBA00009256"/>
    </source>
</evidence>
<comment type="miscellaneous">
    <text evidence="8">The reaction proceeds by a bi uni uni bi ping pong mechanism.</text>
</comment>
<reference evidence="9" key="1">
    <citation type="submission" date="2023-03" db="EMBL/GenBank/DDBJ databases">
        <title>Andean soil-derived lignocellulolytic bacterial consortium as a source of novel taxa and putative plastic-active enzymes.</title>
        <authorList>
            <person name="Diaz-Garcia L."/>
            <person name="Chuvochina M."/>
            <person name="Feuerriegel G."/>
            <person name="Bunk B."/>
            <person name="Sproer C."/>
            <person name="Streit W.R."/>
            <person name="Rodriguez L.M."/>
            <person name="Overmann J."/>
            <person name="Jimenez D.J."/>
        </authorList>
    </citation>
    <scope>NUCLEOTIDE SEQUENCE</scope>
    <source>
        <strain evidence="9">MAG 7</strain>
    </source>
</reference>
<comment type="subunit">
    <text evidence="8">Homodimer.</text>
</comment>
<accession>A0AAJ5WSC1</accession>
<dbReference type="HAMAP" id="MF_00158">
    <property type="entry name" value="PanC"/>
    <property type="match status" value="1"/>
</dbReference>
<feature type="binding site" evidence="8">
    <location>
        <position position="61"/>
    </location>
    <ligand>
        <name>(R)-pantoate</name>
        <dbReference type="ChEBI" id="CHEBI:15980"/>
    </ligand>
</feature>
<keyword evidence="4 8" id="KW-0566">Pantothenate biosynthesis</keyword>
<evidence type="ECO:0000256" key="8">
    <source>
        <dbReference type="HAMAP-Rule" id="MF_00158"/>
    </source>
</evidence>
<dbReference type="Proteomes" id="UP001220610">
    <property type="component" value="Chromosome"/>
</dbReference>
<keyword evidence="5 8" id="KW-0547">Nucleotide-binding</keyword>
<dbReference type="NCBIfam" id="TIGR00125">
    <property type="entry name" value="cyt_tran_rel"/>
    <property type="match status" value="1"/>
</dbReference>
<evidence type="ECO:0000256" key="3">
    <source>
        <dbReference type="ARBA" id="ARBA00022598"/>
    </source>
</evidence>
<evidence type="ECO:0000256" key="7">
    <source>
        <dbReference type="ARBA" id="ARBA00048258"/>
    </source>
</evidence>
<dbReference type="Gene3D" id="3.30.1300.10">
    <property type="entry name" value="Pantoate-beta-alanine ligase, C-terminal domain"/>
    <property type="match status" value="1"/>
</dbReference>
<evidence type="ECO:0000256" key="5">
    <source>
        <dbReference type="ARBA" id="ARBA00022741"/>
    </source>
</evidence>
<dbReference type="GO" id="GO:0005829">
    <property type="term" value="C:cytosol"/>
    <property type="evidence" value="ECO:0007669"/>
    <property type="project" value="TreeGrafter"/>
</dbReference>
<feature type="binding site" evidence="8">
    <location>
        <position position="178"/>
    </location>
    <ligand>
        <name>ATP</name>
        <dbReference type="ChEBI" id="CHEBI:30616"/>
    </ligand>
</feature>
<dbReference type="InterPro" id="IPR014729">
    <property type="entry name" value="Rossmann-like_a/b/a_fold"/>
</dbReference>
<dbReference type="InterPro" id="IPR042176">
    <property type="entry name" value="Pantoate_ligase_C"/>
</dbReference>
<keyword evidence="3 8" id="KW-0436">Ligase</keyword>
<name>A0AAJ5WSC1_9BACT</name>
<dbReference type="GO" id="GO:0005524">
    <property type="term" value="F:ATP binding"/>
    <property type="evidence" value="ECO:0007669"/>
    <property type="project" value="UniProtKB-KW"/>
</dbReference>
<dbReference type="InterPro" id="IPR003721">
    <property type="entry name" value="Pantoate_ligase"/>
</dbReference>
<evidence type="ECO:0000313" key="9">
    <source>
        <dbReference type="EMBL" id="WEK34802.1"/>
    </source>
</evidence>
<dbReference type="CDD" id="cd00560">
    <property type="entry name" value="PanC"/>
    <property type="match status" value="1"/>
</dbReference>
<dbReference type="EC" id="6.3.2.1" evidence="8"/>
<dbReference type="InterPro" id="IPR004821">
    <property type="entry name" value="Cyt_trans-like"/>
</dbReference>
<dbReference type="GO" id="GO:0004592">
    <property type="term" value="F:pantoate-beta-alanine ligase activity"/>
    <property type="evidence" value="ECO:0007669"/>
    <property type="project" value="UniProtKB-UniRule"/>
</dbReference>
<dbReference type="EMBL" id="CP119311">
    <property type="protein sequence ID" value="WEK34802.1"/>
    <property type="molecule type" value="Genomic_DNA"/>
</dbReference>
<feature type="binding site" evidence="8">
    <location>
        <begin position="30"/>
        <end position="37"/>
    </location>
    <ligand>
        <name>ATP</name>
        <dbReference type="ChEBI" id="CHEBI:30616"/>
    </ligand>
</feature>
<evidence type="ECO:0000256" key="6">
    <source>
        <dbReference type="ARBA" id="ARBA00022840"/>
    </source>
</evidence>
<evidence type="ECO:0000256" key="4">
    <source>
        <dbReference type="ARBA" id="ARBA00022655"/>
    </source>
</evidence>
<keyword evidence="6 8" id="KW-0067">ATP-binding</keyword>
<organism evidence="9 10">
    <name type="scientific">Candidatus Pseudobacter hemicellulosilyticus</name>
    <dbReference type="NCBI Taxonomy" id="3121375"/>
    <lineage>
        <taxon>Bacteria</taxon>
        <taxon>Pseudomonadati</taxon>
        <taxon>Bacteroidota</taxon>
        <taxon>Chitinophagia</taxon>
        <taxon>Chitinophagales</taxon>
        <taxon>Chitinophagaceae</taxon>
        <taxon>Pseudobacter</taxon>
    </lineage>
</organism>
<keyword evidence="8" id="KW-0963">Cytoplasm</keyword>
<dbReference type="NCBIfam" id="TIGR00018">
    <property type="entry name" value="panC"/>
    <property type="match status" value="1"/>
</dbReference>
<feature type="binding site" evidence="8">
    <location>
        <position position="61"/>
    </location>
    <ligand>
        <name>beta-alanine</name>
        <dbReference type="ChEBI" id="CHEBI:57966"/>
    </ligand>
</feature>
<dbReference type="Pfam" id="PF02569">
    <property type="entry name" value="Pantoate_ligase"/>
    <property type="match status" value="1"/>
</dbReference>
<gene>
    <name evidence="8 9" type="primary">panC</name>
    <name evidence="9" type="ORF">P0Y53_20130</name>
</gene>
<comment type="subcellular location">
    <subcellularLocation>
        <location evidence="8">Cytoplasm</location>
    </subcellularLocation>
</comment>
<dbReference type="AlphaFoldDB" id="A0AAJ5WSC1"/>